<evidence type="ECO:0000313" key="1">
    <source>
        <dbReference type="EMBL" id="MFD2729670.1"/>
    </source>
</evidence>
<dbReference type="PROSITE" id="PS51273">
    <property type="entry name" value="GATASE_TYPE_1"/>
    <property type="match status" value="1"/>
</dbReference>
<comment type="caution">
    <text evidence="1">The sequence shown here is derived from an EMBL/GenBank/DDBJ whole genome shotgun (WGS) entry which is preliminary data.</text>
</comment>
<evidence type="ECO:0000313" key="2">
    <source>
        <dbReference type="Proteomes" id="UP001597427"/>
    </source>
</evidence>
<dbReference type="EMBL" id="JBHUMO010000056">
    <property type="protein sequence ID" value="MFD2729670.1"/>
    <property type="molecule type" value="Genomic_DNA"/>
</dbReference>
<dbReference type="GO" id="GO:0016787">
    <property type="term" value="F:hydrolase activity"/>
    <property type="evidence" value="ECO:0007669"/>
    <property type="project" value="UniProtKB-KW"/>
</dbReference>
<dbReference type="Gene3D" id="3.40.50.880">
    <property type="match status" value="1"/>
</dbReference>
<dbReference type="Pfam" id="PF07722">
    <property type="entry name" value="Peptidase_C26"/>
    <property type="match status" value="1"/>
</dbReference>
<dbReference type="PANTHER" id="PTHR43235:SF1">
    <property type="entry name" value="GLUTAMINE AMIDOTRANSFERASE PB2B2.05-RELATED"/>
    <property type="match status" value="1"/>
</dbReference>
<name>A0ABW5TK58_9ENTE</name>
<dbReference type="PANTHER" id="PTHR43235">
    <property type="entry name" value="GLUTAMINE AMIDOTRANSFERASE PB2B2.05-RELATED"/>
    <property type="match status" value="1"/>
</dbReference>
<dbReference type="Proteomes" id="UP001597427">
    <property type="component" value="Unassembled WGS sequence"/>
</dbReference>
<gene>
    <name evidence="1" type="ORF">ACFSR0_09595</name>
</gene>
<accession>A0ABW5TK58</accession>
<keyword evidence="1" id="KW-0378">Hydrolase</keyword>
<keyword evidence="2" id="KW-1185">Reference proteome</keyword>
<reference evidence="2" key="1">
    <citation type="journal article" date="2019" name="Int. J. Syst. Evol. Microbiol.">
        <title>The Global Catalogue of Microorganisms (GCM) 10K type strain sequencing project: providing services to taxonomists for standard genome sequencing and annotation.</title>
        <authorList>
            <consortium name="The Broad Institute Genomics Platform"/>
            <consortium name="The Broad Institute Genome Sequencing Center for Infectious Disease"/>
            <person name="Wu L."/>
            <person name="Ma J."/>
        </authorList>
    </citation>
    <scope>NUCLEOTIDE SEQUENCE [LARGE SCALE GENOMIC DNA]</scope>
    <source>
        <strain evidence="2">TISTR 932</strain>
    </source>
</reference>
<dbReference type="RefSeq" id="WP_379982250.1">
    <property type="nucleotide sequence ID" value="NZ_JBHUMO010000056.1"/>
</dbReference>
<proteinExistence type="predicted"/>
<sequence length="236" mass="26387">MKRPVIGIAANEIQNSGEVLHELPIIYTPIGYVKAVQKAGALALVLPISEKEAAKEYIHQIDKLVLAGGQNVATKFYGQPLATEQDYSFLARDEFELALIDEALRQKKPIFAVCRGMQLLNVAFGGDLQQKIDESNGTRHMQAPIPREIPTHAIQTLEDSMLQSLYGSRNKVNSFHHQAINRLASNFTATAWSPDNIIEGIEDTQHKILAVQWHPDFAYEALVQEMGIFQYVVNHL</sequence>
<dbReference type="CDD" id="cd01745">
    <property type="entry name" value="GATase1_2"/>
    <property type="match status" value="1"/>
</dbReference>
<dbReference type="InterPro" id="IPR044668">
    <property type="entry name" value="PuuD-like"/>
</dbReference>
<organism evidence="1 2">
    <name type="scientific">Enterococcus camelliae</name>
    <dbReference type="NCBI Taxonomy" id="453959"/>
    <lineage>
        <taxon>Bacteria</taxon>
        <taxon>Bacillati</taxon>
        <taxon>Bacillota</taxon>
        <taxon>Bacilli</taxon>
        <taxon>Lactobacillales</taxon>
        <taxon>Enterococcaceae</taxon>
        <taxon>Enterococcus</taxon>
    </lineage>
</organism>
<dbReference type="InterPro" id="IPR011697">
    <property type="entry name" value="Peptidase_C26"/>
</dbReference>
<protein>
    <submittedName>
        <fullName evidence="1">Gamma-glutamyl-gamma-aminobutyrate hydrolase family protein</fullName>
    </submittedName>
</protein>
<dbReference type="InterPro" id="IPR029062">
    <property type="entry name" value="Class_I_gatase-like"/>
</dbReference>
<dbReference type="SUPFAM" id="SSF52317">
    <property type="entry name" value="Class I glutamine amidotransferase-like"/>
    <property type="match status" value="1"/>
</dbReference>